<organism evidence="1 2">
    <name type="scientific">Segatella buccae ATCC 33574</name>
    <dbReference type="NCBI Taxonomy" id="873513"/>
    <lineage>
        <taxon>Bacteria</taxon>
        <taxon>Pseudomonadati</taxon>
        <taxon>Bacteroidota</taxon>
        <taxon>Bacteroidia</taxon>
        <taxon>Bacteroidales</taxon>
        <taxon>Prevotellaceae</taxon>
        <taxon>Segatella</taxon>
    </lineage>
</organism>
<protein>
    <submittedName>
        <fullName evidence="1">Uncharacterized protein</fullName>
    </submittedName>
</protein>
<dbReference type="HOGENOM" id="CLU_3171547_0_0_10"/>
<dbReference type="EMBL" id="AEPD01000017">
    <property type="protein sequence ID" value="EFU31122.1"/>
    <property type="molecule type" value="Genomic_DNA"/>
</dbReference>
<gene>
    <name evidence="1" type="ORF">HMPREF6485_0838</name>
</gene>
<sequence length="47" mass="5245">MRLPIFAGALGTYEFCEWAARLAKRQSDIATKVENAFMSINAVKLLV</sequence>
<evidence type="ECO:0000313" key="2">
    <source>
        <dbReference type="Proteomes" id="UP000003112"/>
    </source>
</evidence>
<name>E6K5J8_9BACT</name>
<dbReference type="STRING" id="873513.HMPREF6485_0838"/>
<dbReference type="Proteomes" id="UP000003112">
    <property type="component" value="Unassembled WGS sequence"/>
</dbReference>
<comment type="caution">
    <text evidence="1">The sequence shown here is derived from an EMBL/GenBank/DDBJ whole genome shotgun (WGS) entry which is preliminary data.</text>
</comment>
<proteinExistence type="predicted"/>
<reference evidence="1 2" key="1">
    <citation type="submission" date="2010-10" db="EMBL/GenBank/DDBJ databases">
        <authorList>
            <person name="Muzny D."/>
            <person name="Qin X."/>
            <person name="Deng J."/>
            <person name="Jiang H."/>
            <person name="Liu Y."/>
            <person name="Qu J."/>
            <person name="Song X.-Z."/>
            <person name="Zhang L."/>
            <person name="Thornton R."/>
            <person name="Coyle M."/>
            <person name="Francisco L."/>
            <person name="Jackson L."/>
            <person name="Javaid M."/>
            <person name="Korchina V."/>
            <person name="Kovar C."/>
            <person name="Mata R."/>
            <person name="Mathew T."/>
            <person name="Ngo R."/>
            <person name="Nguyen L."/>
            <person name="Nguyen N."/>
            <person name="Okwuonu G."/>
            <person name="Ongeri F."/>
            <person name="Pham C."/>
            <person name="Simmons D."/>
            <person name="Wilczek-Boney K."/>
            <person name="Hale W."/>
            <person name="Jakkamsetti A."/>
            <person name="Pham P."/>
            <person name="Ruth R."/>
            <person name="San Lucas F."/>
            <person name="Warren J."/>
            <person name="Zhang J."/>
            <person name="Zhao Z."/>
            <person name="Zhou C."/>
            <person name="Zhu D."/>
            <person name="Lee S."/>
            <person name="Bess C."/>
            <person name="Blankenburg K."/>
            <person name="Forbes L."/>
            <person name="Fu Q."/>
            <person name="Gubbala S."/>
            <person name="Hirani K."/>
            <person name="Jayaseelan J.C."/>
            <person name="Lara F."/>
            <person name="Munidasa M."/>
            <person name="Palculict T."/>
            <person name="Patil S."/>
            <person name="Pu L.-L."/>
            <person name="Saada N."/>
            <person name="Tang L."/>
            <person name="Weissenberger G."/>
            <person name="Zhu Y."/>
            <person name="Hemphill L."/>
            <person name="Shang Y."/>
            <person name="Youmans B."/>
            <person name="Ayvaz T."/>
            <person name="Ross M."/>
            <person name="Santibanez J."/>
            <person name="Aqrawi P."/>
            <person name="Gross S."/>
            <person name="Joshi V."/>
            <person name="Fowler G."/>
            <person name="Nazareth L."/>
            <person name="Reid J."/>
            <person name="Worley K."/>
            <person name="Petrosino J."/>
            <person name="Highlander S."/>
            <person name="Gibbs R."/>
        </authorList>
    </citation>
    <scope>NUCLEOTIDE SEQUENCE [LARGE SCALE GENOMIC DNA]</scope>
    <source>
        <strain evidence="1 2">ATCC 33574</strain>
    </source>
</reference>
<keyword evidence="2" id="KW-1185">Reference proteome</keyword>
<evidence type="ECO:0000313" key="1">
    <source>
        <dbReference type="EMBL" id="EFU31122.1"/>
    </source>
</evidence>
<dbReference type="AlphaFoldDB" id="E6K5J8"/>
<accession>E6K5J8</accession>